<reference evidence="2 3" key="1">
    <citation type="submission" date="2022-09" db="EMBL/GenBank/DDBJ databases">
        <authorList>
            <person name="Palmer J.M."/>
        </authorList>
    </citation>
    <scope>NUCLEOTIDE SEQUENCE [LARGE SCALE GENOMIC DNA]</scope>
    <source>
        <strain evidence="2 3">DSM 7382</strain>
    </source>
</reference>
<keyword evidence="3" id="KW-1185">Reference proteome</keyword>
<feature type="compositionally biased region" description="Polar residues" evidence="1">
    <location>
        <begin position="104"/>
        <end position="116"/>
    </location>
</feature>
<dbReference type="Proteomes" id="UP001385951">
    <property type="component" value="Unassembled WGS sequence"/>
</dbReference>
<accession>A0AAW0GDA5</accession>
<evidence type="ECO:0000313" key="3">
    <source>
        <dbReference type="Proteomes" id="UP001385951"/>
    </source>
</evidence>
<feature type="compositionally biased region" description="Polar residues" evidence="1">
    <location>
        <begin position="69"/>
        <end position="79"/>
    </location>
</feature>
<evidence type="ECO:0000313" key="2">
    <source>
        <dbReference type="EMBL" id="KAK7691423.1"/>
    </source>
</evidence>
<comment type="caution">
    <text evidence="2">The sequence shown here is derived from an EMBL/GenBank/DDBJ whole genome shotgun (WGS) entry which is preliminary data.</text>
</comment>
<sequence>MNMSSNIFAALTVESTPTTPNSSQHSSQDNSQYAPGTRIQPGQAPGDHDEKMTSPSNSPENGRVLVPSTPINGNIPTTMASADADADAEGEDDDSIHDWDHTPTSHSSRFLQQISQERTREKSPSPANPSPNGGTFLIRPDGTPAIRAPRTQPGTPRTPTRRSQGPLSQHGPLRTTTVESPQTPSRPPGLPSPFLTPRQNAPNASNAPTPRPIVSSTPAINQVHPPNAEAGPSGTTHPPEQANPFITAGVKRKLTDEERAKRTAAIEKGLEDRVEEVRRITKEKGKQVPRRPIARLPNFTRIPSRHAPPEQPSPSVNMPVTKEYLLAIDEMERIALGPQAKKARTEGYHTPRPTAHRPTNEKAANSFPRPIRMDKNRAPRKINDNHYQRIAALQANRDNVTGDPKLHLTPPPPNKQFDMVEGNGPHALWENITDWIRGDWEDLEINKALLQVFGMSAHPSHPRHDAVMDQLPILLNAMFETEGINLSRPCHDPSYKLEPNTFMLWGMDDDTLNTLIAYRVFSTPQYQFFIYPFDPEFPDFMCTLENFSPSLLINKGADDTILSIIRKTLRSPEHIDRVTNVALDATADAIADAIADAEESGEDVAETQEVTADDLIDAIWIKIKPELTAGNIAKPIVNVYSPPPSS</sequence>
<feature type="compositionally biased region" description="Low complexity" evidence="1">
    <location>
        <begin position="149"/>
        <end position="162"/>
    </location>
</feature>
<feature type="compositionally biased region" description="Polar residues" evidence="1">
    <location>
        <begin position="1"/>
        <end position="20"/>
    </location>
</feature>
<evidence type="ECO:0000256" key="1">
    <source>
        <dbReference type="SAM" id="MobiDB-lite"/>
    </source>
</evidence>
<feature type="region of interest" description="Disordered" evidence="1">
    <location>
        <begin position="1"/>
        <end position="242"/>
    </location>
</feature>
<feature type="compositionally biased region" description="Low complexity" evidence="1">
    <location>
        <begin position="21"/>
        <end position="32"/>
    </location>
</feature>
<proteinExistence type="predicted"/>
<dbReference type="EMBL" id="JASBNA010000005">
    <property type="protein sequence ID" value="KAK7691423.1"/>
    <property type="molecule type" value="Genomic_DNA"/>
</dbReference>
<dbReference type="AlphaFoldDB" id="A0AAW0GDA5"/>
<feature type="region of interest" description="Disordered" evidence="1">
    <location>
        <begin position="340"/>
        <end position="374"/>
    </location>
</feature>
<organism evidence="2 3">
    <name type="scientific">Cerrena zonata</name>
    <dbReference type="NCBI Taxonomy" id="2478898"/>
    <lineage>
        <taxon>Eukaryota</taxon>
        <taxon>Fungi</taxon>
        <taxon>Dikarya</taxon>
        <taxon>Basidiomycota</taxon>
        <taxon>Agaricomycotina</taxon>
        <taxon>Agaricomycetes</taxon>
        <taxon>Polyporales</taxon>
        <taxon>Cerrenaceae</taxon>
        <taxon>Cerrena</taxon>
    </lineage>
</organism>
<name>A0AAW0GDA5_9APHY</name>
<feature type="compositionally biased region" description="Polar residues" evidence="1">
    <location>
        <begin position="197"/>
        <end position="220"/>
    </location>
</feature>
<protein>
    <submittedName>
        <fullName evidence="2">Uncharacterized protein</fullName>
    </submittedName>
</protein>
<feature type="compositionally biased region" description="Acidic residues" evidence="1">
    <location>
        <begin position="84"/>
        <end position="95"/>
    </location>
</feature>
<gene>
    <name evidence="2" type="ORF">QCA50_004822</name>
</gene>
<feature type="compositionally biased region" description="Polar residues" evidence="1">
    <location>
        <begin position="174"/>
        <end position="183"/>
    </location>
</feature>